<evidence type="ECO:0000313" key="1">
    <source>
        <dbReference type="EMBL" id="KAI9900131.1"/>
    </source>
</evidence>
<sequence length="770" mass="86463">MIETDNLRTASLYINNQLLSRGLLADGHSIDFANPVDDDGDATITMGRIMRVVNDLILRRDRDAEHRESLSATMRNLKVDNTKHATDITRLKERHAEAQRKLDIAESSESALRTQLKSADAAVKSLKDEVVRTKALVAQARSSCATEVRRRDRQLDAMKKQLGEAGRARGSRGNPGVTTITVTGDFGAQRSTRSSNVSGGGNNGGSEYNLRSETNAFLANLAGELSEENEAILTAVRRTVIRLRQMSGYNPESDDERPTNKAMVHKQLGWQDLEAELDAVLDHMKNLLTNPSFVPIEEVMLREEEINRLKNGWVKMENRWKEAVHLIDGWRKRMAASGRPVNDEDLQMGLSLSPVRVKGVAGDRAGNSFDLSAVEEEEEEEEEMLDQQEEGEELYGEDEEIYGEGEDEEVYEEDEDEDAEVDMVRDDGSQEEYEEMEEDYEQHEYEAEAAEDNFEVLQESTSAREEHHHHHQQHSSPLPEPPQISPLKSCRSAGNILRSPQHSRKRNDFSPMVEHSTIKIVQDDESLPPPPPPHRTPLSKKKVLRAERTPRSSLDDALLGSPAEQRQRQQQKEREEREEQEQEHREHREDPENIPPRQHKDSLHLKPASKLPRLSDENNSTSTTAAAKTASQQSPLTMATIAAKLAASEREADAARVRAKLRAMRGLKRPSPSKQPPRPAPGSPPPAEHDEDEDEARQQPDQGQGRRVEGGGEGEDVDPVKRDPESATKPSPKPEKRKREKRRRSGAAAGRRRSTLSPWELESLMQGSAA</sequence>
<evidence type="ECO:0000313" key="2">
    <source>
        <dbReference type="Proteomes" id="UP001163324"/>
    </source>
</evidence>
<accession>A0ACC0V1V7</accession>
<protein>
    <submittedName>
        <fullName evidence="1">Uncharacterized protein</fullName>
    </submittedName>
</protein>
<organism evidence="1 2">
    <name type="scientific">Trichothecium roseum</name>
    <dbReference type="NCBI Taxonomy" id="47278"/>
    <lineage>
        <taxon>Eukaryota</taxon>
        <taxon>Fungi</taxon>
        <taxon>Dikarya</taxon>
        <taxon>Ascomycota</taxon>
        <taxon>Pezizomycotina</taxon>
        <taxon>Sordariomycetes</taxon>
        <taxon>Hypocreomycetidae</taxon>
        <taxon>Hypocreales</taxon>
        <taxon>Hypocreales incertae sedis</taxon>
        <taxon>Trichothecium</taxon>
    </lineage>
</organism>
<keyword evidence="2" id="KW-1185">Reference proteome</keyword>
<dbReference type="EMBL" id="CM047943">
    <property type="protein sequence ID" value="KAI9900131.1"/>
    <property type="molecule type" value="Genomic_DNA"/>
</dbReference>
<proteinExistence type="predicted"/>
<dbReference type="Proteomes" id="UP001163324">
    <property type="component" value="Chromosome 4"/>
</dbReference>
<gene>
    <name evidence="1" type="ORF">N3K66_004393</name>
</gene>
<reference evidence="1" key="1">
    <citation type="submission" date="2022-10" db="EMBL/GenBank/DDBJ databases">
        <title>Complete Genome of Trichothecium roseum strain YXFP-22015, a Plant Pathogen Isolated from Citrus.</title>
        <authorList>
            <person name="Wang Y."/>
            <person name="Zhu L."/>
        </authorList>
    </citation>
    <scope>NUCLEOTIDE SEQUENCE</scope>
    <source>
        <strain evidence="1">YXFP-22015</strain>
    </source>
</reference>
<comment type="caution">
    <text evidence="1">The sequence shown here is derived from an EMBL/GenBank/DDBJ whole genome shotgun (WGS) entry which is preliminary data.</text>
</comment>
<name>A0ACC0V1V7_9HYPO</name>